<dbReference type="Pfam" id="PF19413">
    <property type="entry name" value="YaiO"/>
    <property type="match status" value="1"/>
</dbReference>
<dbReference type="SUPFAM" id="SSF48452">
    <property type="entry name" value="TPR-like"/>
    <property type="match status" value="2"/>
</dbReference>
<dbReference type="PANTHER" id="PTHR44943:SF4">
    <property type="entry name" value="TPR REPEAT-CONTAINING PROTEIN MJ0798"/>
    <property type="match status" value="1"/>
</dbReference>
<dbReference type="Gene3D" id="1.25.40.10">
    <property type="entry name" value="Tetratricopeptide repeat domain"/>
    <property type="match status" value="2"/>
</dbReference>
<dbReference type="EMBL" id="QLLL01000002">
    <property type="protein sequence ID" value="RAJ08485.1"/>
    <property type="molecule type" value="Genomic_DNA"/>
</dbReference>
<dbReference type="NCBIfam" id="TIGR04390">
    <property type="entry name" value="OMP_YaiO_dom"/>
    <property type="match status" value="1"/>
</dbReference>
<organism evidence="5 6">
    <name type="scientific">Chitinophaga skermanii</name>
    <dbReference type="NCBI Taxonomy" id="331697"/>
    <lineage>
        <taxon>Bacteria</taxon>
        <taxon>Pseudomonadati</taxon>
        <taxon>Bacteroidota</taxon>
        <taxon>Chitinophagia</taxon>
        <taxon>Chitinophagales</taxon>
        <taxon>Chitinophagaceae</taxon>
        <taxon>Chitinophaga</taxon>
    </lineage>
</organism>
<dbReference type="SMART" id="SM00028">
    <property type="entry name" value="TPR"/>
    <property type="match status" value="3"/>
</dbReference>
<dbReference type="AlphaFoldDB" id="A0A327QWZ7"/>
<protein>
    <submittedName>
        <fullName evidence="5">YaiO family outer membrane protein</fullName>
    </submittedName>
</protein>
<evidence type="ECO:0000256" key="2">
    <source>
        <dbReference type="ARBA" id="ARBA00022803"/>
    </source>
</evidence>
<dbReference type="Proteomes" id="UP000249547">
    <property type="component" value="Unassembled WGS sequence"/>
</dbReference>
<dbReference type="OrthoDB" id="691989at2"/>
<accession>A0A327QWZ7</accession>
<dbReference type="InterPro" id="IPR011990">
    <property type="entry name" value="TPR-like_helical_dom_sf"/>
</dbReference>
<keyword evidence="6" id="KW-1185">Reference proteome</keyword>
<evidence type="ECO:0000313" key="6">
    <source>
        <dbReference type="Proteomes" id="UP000249547"/>
    </source>
</evidence>
<feature type="domain" description="YaiO beta-barrel" evidence="4">
    <location>
        <begin position="391"/>
        <end position="562"/>
    </location>
</feature>
<reference evidence="5 6" key="1">
    <citation type="submission" date="2018-06" db="EMBL/GenBank/DDBJ databases">
        <title>Genomic Encyclopedia of Archaeal and Bacterial Type Strains, Phase II (KMG-II): from individual species to whole genera.</title>
        <authorList>
            <person name="Goeker M."/>
        </authorList>
    </citation>
    <scope>NUCLEOTIDE SEQUENCE [LARGE SCALE GENOMIC DNA]</scope>
    <source>
        <strain evidence="5 6">DSM 23857</strain>
    </source>
</reference>
<name>A0A327QWZ7_9BACT</name>
<feature type="repeat" description="TPR" evidence="3">
    <location>
        <begin position="29"/>
        <end position="62"/>
    </location>
</feature>
<dbReference type="InterPro" id="IPR051685">
    <property type="entry name" value="Ycf3/AcsC/BcsC/TPR_MFPF"/>
</dbReference>
<keyword evidence="2 3" id="KW-0802">TPR repeat</keyword>
<sequence>MQVKKLVLIISCSLLPCLVVMGQKKVSVDEVYKKALTALNQTQQYDQAMDLINEAIEIDPHYWDLYVVRGRIFALQNQPQQALQDWRIVLQHQPNNLTVLQYLYNLEVNRGVLQNALSYANKALLYVPNDQAWLLRKWDMQQQLQLPAANETLAQLRNLYPGEEKIKQLQVDQLLFKARTARNEGHYAEALQYYHAVLQIDPQQKDALEQSFNLSMGENRLQQAGDYMQLLRHQYPADTAYQFKYATVKAAQNQHDSALYITQNMASSNNHYRDFYIDQSLVAARKAEKADSLPLALRYLYGGNKMKPNDSTLLTQITRNYLLQSNYDSTLRYANYTLGLFPGETSLLRYKTIALENKNEYKAAYNTAKQVTPAEPGWQQYTKELKYQSYKNMIGVFRLQSFYSNNIPTASMTSVQYLRYFNFGTIAARVNYANRADDGVQAELEAYIKHGKKYYSYGIVSYAPNTTAFPEVRLGYSLFRSLPKDWEVELGIRYLRIDSANLYIPTASIAKSWNNYWVNIRNYTTFDNGTVYPVFALTNRYYFDDRRSYVTLLGGYGISPDDRSRNNLFNEIYQYKAYNIGAGIQKSIGYSTTLGFIANWTKQNLPRGSYNQYDFYISLQQRF</sequence>
<dbReference type="Pfam" id="PF14559">
    <property type="entry name" value="TPR_19"/>
    <property type="match status" value="1"/>
</dbReference>
<dbReference type="InterPro" id="IPR019734">
    <property type="entry name" value="TPR_rpt"/>
</dbReference>
<gene>
    <name evidence="5" type="ORF">LX64_01137</name>
</gene>
<evidence type="ECO:0000256" key="1">
    <source>
        <dbReference type="ARBA" id="ARBA00022737"/>
    </source>
</evidence>
<keyword evidence="1" id="KW-0677">Repeat</keyword>
<dbReference type="PROSITE" id="PS50005">
    <property type="entry name" value="TPR"/>
    <property type="match status" value="2"/>
</dbReference>
<dbReference type="PANTHER" id="PTHR44943">
    <property type="entry name" value="CELLULOSE SYNTHASE OPERON PROTEIN C"/>
    <property type="match status" value="1"/>
</dbReference>
<dbReference type="InterPro" id="IPR030887">
    <property type="entry name" value="Beta-barrel_YaiO"/>
</dbReference>
<proteinExistence type="predicted"/>
<dbReference type="RefSeq" id="WP_111596634.1">
    <property type="nucleotide sequence ID" value="NZ_QLLL01000002.1"/>
</dbReference>
<evidence type="ECO:0000259" key="4">
    <source>
        <dbReference type="Pfam" id="PF19413"/>
    </source>
</evidence>
<evidence type="ECO:0000313" key="5">
    <source>
        <dbReference type="EMBL" id="RAJ08485.1"/>
    </source>
</evidence>
<feature type="repeat" description="TPR" evidence="3">
    <location>
        <begin position="171"/>
        <end position="204"/>
    </location>
</feature>
<evidence type="ECO:0000256" key="3">
    <source>
        <dbReference type="PROSITE-ProRule" id="PRU00339"/>
    </source>
</evidence>
<comment type="caution">
    <text evidence="5">The sequence shown here is derived from an EMBL/GenBank/DDBJ whole genome shotgun (WGS) entry which is preliminary data.</text>
</comment>